<evidence type="ECO:0000313" key="3">
    <source>
        <dbReference type="EMBL" id="MDQ6414048.1"/>
    </source>
</evidence>
<organism evidence="3 5">
    <name type="scientific">Paraburkholderia madseniana</name>
    <dbReference type="NCBI Taxonomy" id="2599607"/>
    <lineage>
        <taxon>Bacteria</taxon>
        <taxon>Pseudomonadati</taxon>
        <taxon>Pseudomonadota</taxon>
        <taxon>Betaproteobacteria</taxon>
        <taxon>Burkholderiales</taxon>
        <taxon>Burkholderiaceae</taxon>
        <taxon>Paraburkholderia</taxon>
    </lineage>
</organism>
<gene>
    <name evidence="3" type="ORF">NIE36_43800</name>
    <name evidence="2" type="ORF">OSB80_43910</name>
</gene>
<dbReference type="EMBL" id="JAPKHW010000082">
    <property type="protein sequence ID" value="MCX4152237.1"/>
    <property type="molecule type" value="Genomic_DNA"/>
</dbReference>
<proteinExistence type="predicted"/>
<evidence type="ECO:0000259" key="1">
    <source>
        <dbReference type="Pfam" id="PF07693"/>
    </source>
</evidence>
<dbReference type="InterPro" id="IPR011646">
    <property type="entry name" value="KAP_P-loop"/>
</dbReference>
<protein>
    <submittedName>
        <fullName evidence="3">KAP family NTPase</fullName>
    </submittedName>
    <submittedName>
        <fullName evidence="2">P-loop NTPase fold protein</fullName>
    </submittedName>
</protein>
<reference evidence="3" key="1">
    <citation type="submission" date="2022-06" db="EMBL/GenBank/DDBJ databases">
        <title>PHB producers.</title>
        <authorList>
            <person name="Besaury L."/>
        </authorList>
    </citation>
    <scope>NUCLEOTIDE SEQUENCE</scope>
    <source>
        <strain evidence="3 4">SEWS6</strain>
    </source>
</reference>
<name>A0AAP5BLY2_9BURK</name>
<dbReference type="Proteomes" id="UP001242288">
    <property type="component" value="Unassembled WGS sequence"/>
</dbReference>
<evidence type="ECO:0000313" key="2">
    <source>
        <dbReference type="EMBL" id="MCX4152237.1"/>
    </source>
</evidence>
<keyword evidence="4" id="KW-1185">Reference proteome</keyword>
<feature type="domain" description="KAP NTPase" evidence="1">
    <location>
        <begin position="50"/>
        <end position="99"/>
    </location>
</feature>
<dbReference type="RefSeq" id="WP_266262175.1">
    <property type="nucleotide sequence ID" value="NZ_JAMXWF010000082.1"/>
</dbReference>
<dbReference type="Pfam" id="PF07693">
    <property type="entry name" value="KAP_NTPase"/>
    <property type="match status" value="1"/>
</dbReference>
<accession>A0AAP5BLY2</accession>
<sequence>MPLLQGAAAGAQLKGVKVPDELVTKTHSLLQNYLRLGRHAIGRMLVTARVKRVVVVIDDLDRANPQAIPQILMAVRELLDIPGFAFVLAFDPAVVEKSLSSFV</sequence>
<evidence type="ECO:0000313" key="4">
    <source>
        <dbReference type="Proteomes" id="UP001209412"/>
    </source>
</evidence>
<evidence type="ECO:0000313" key="5">
    <source>
        <dbReference type="Proteomes" id="UP001242288"/>
    </source>
</evidence>
<dbReference type="Proteomes" id="UP001209412">
    <property type="component" value="Unassembled WGS sequence"/>
</dbReference>
<comment type="caution">
    <text evidence="3">The sequence shown here is derived from an EMBL/GenBank/DDBJ whole genome shotgun (WGS) entry which is preliminary data.</text>
</comment>
<dbReference type="AlphaFoldDB" id="A0AAP5BLY2"/>
<dbReference type="EMBL" id="JAMXWF010000082">
    <property type="protein sequence ID" value="MDQ6414048.1"/>
    <property type="molecule type" value="Genomic_DNA"/>
</dbReference>